<dbReference type="PRINTS" id="PR00081">
    <property type="entry name" value="GDHRDH"/>
</dbReference>
<evidence type="ECO:0000256" key="1">
    <source>
        <dbReference type="ARBA" id="ARBA00006484"/>
    </source>
</evidence>
<dbReference type="SMART" id="SM00822">
    <property type="entry name" value="PKS_KR"/>
    <property type="match status" value="1"/>
</dbReference>
<comment type="similarity">
    <text evidence="1 3">Belongs to the short-chain dehydrogenases/reductases (SDR) family.</text>
</comment>
<dbReference type="InterPro" id="IPR020904">
    <property type="entry name" value="Sc_DH/Rdtase_CS"/>
</dbReference>
<gene>
    <name evidence="5" type="ORF">G4177_33800</name>
</gene>
<dbReference type="PANTHER" id="PTHR44196:SF1">
    <property type="entry name" value="DEHYDROGENASE_REDUCTASE SDR FAMILY MEMBER 7B"/>
    <property type="match status" value="1"/>
</dbReference>
<dbReference type="RefSeq" id="WP_193430292.1">
    <property type="nucleotide sequence ID" value="NZ_CBCSIP010000088.1"/>
</dbReference>
<keyword evidence="6" id="KW-1185">Reference proteome</keyword>
<evidence type="ECO:0000259" key="4">
    <source>
        <dbReference type="SMART" id="SM00822"/>
    </source>
</evidence>
<evidence type="ECO:0000256" key="3">
    <source>
        <dbReference type="RuleBase" id="RU000363"/>
    </source>
</evidence>
<dbReference type="InterPro" id="IPR036291">
    <property type="entry name" value="NAD(P)-bd_dom_sf"/>
</dbReference>
<dbReference type="SUPFAM" id="SSF51735">
    <property type="entry name" value="NAD(P)-binding Rossmann-fold domains"/>
    <property type="match status" value="1"/>
</dbReference>
<dbReference type="PANTHER" id="PTHR44196">
    <property type="entry name" value="DEHYDROGENASE/REDUCTASE SDR FAMILY MEMBER 7B"/>
    <property type="match status" value="1"/>
</dbReference>
<sequence length="269" mass="28840">MTTASLQNKNVLITGANRGIGLAMAHAYAKAGARVLMMSRKMATLAQAAEAVRAAGGQTWHHELDLTDDASVRTAVEAAHAAHGPIDVLVNNAGLYFQQPFLEQDPAQGRMEMEVNYFGALRMVRAVLPRMLERKDGIIVNVSSVLGHVAYPTEANYSATKAALSIFSHALRGEVEPQGVRVVLFVPGHTSTERALELKLTHVPLQTPEEVADEAVHATLETPAMHVSGSGNRTFVFLSGLFPGWARNYMRKVAEDSFAPSASPASGEG</sequence>
<dbReference type="Gene3D" id="3.40.50.720">
    <property type="entry name" value="NAD(P)-binding Rossmann-like Domain"/>
    <property type="match status" value="1"/>
</dbReference>
<protein>
    <submittedName>
        <fullName evidence="5">SDR family oxidoreductase</fullName>
    </submittedName>
</protein>
<dbReference type="PRINTS" id="PR00080">
    <property type="entry name" value="SDRFAMILY"/>
</dbReference>
<evidence type="ECO:0000313" key="6">
    <source>
        <dbReference type="Proteomes" id="UP001516472"/>
    </source>
</evidence>
<comment type="caution">
    <text evidence="5">The sequence shown here is derived from an EMBL/GenBank/DDBJ whole genome shotgun (WGS) entry which is preliminary data.</text>
</comment>
<dbReference type="PIRSF" id="PIRSF000126">
    <property type="entry name" value="11-beta-HSD1"/>
    <property type="match status" value="1"/>
</dbReference>
<dbReference type="EMBL" id="JAAIYO010000016">
    <property type="protein sequence ID" value="MBE4753135.1"/>
    <property type="molecule type" value="Genomic_DNA"/>
</dbReference>
<reference evidence="5 6" key="1">
    <citation type="submission" date="2020-02" db="EMBL/GenBank/DDBJ databases">
        <authorList>
            <person name="Babadi Z.K."/>
            <person name="Risdian C."/>
            <person name="Ebrahimipour G.H."/>
            <person name="Wink J."/>
        </authorList>
    </citation>
    <scope>NUCLEOTIDE SEQUENCE [LARGE SCALE GENOMIC DNA]</scope>
    <source>
        <strain evidence="5 6">ZKHCc1 1396</strain>
    </source>
</reference>
<dbReference type="Pfam" id="PF00106">
    <property type="entry name" value="adh_short"/>
    <property type="match status" value="1"/>
</dbReference>
<organism evidence="5 6">
    <name type="scientific">Corallococcus soli</name>
    <dbReference type="NCBI Taxonomy" id="2710757"/>
    <lineage>
        <taxon>Bacteria</taxon>
        <taxon>Pseudomonadati</taxon>
        <taxon>Myxococcota</taxon>
        <taxon>Myxococcia</taxon>
        <taxon>Myxococcales</taxon>
        <taxon>Cystobacterineae</taxon>
        <taxon>Myxococcaceae</taxon>
        <taxon>Corallococcus</taxon>
    </lineage>
</organism>
<dbReference type="CDD" id="cd05233">
    <property type="entry name" value="SDR_c"/>
    <property type="match status" value="1"/>
</dbReference>
<evidence type="ECO:0000313" key="5">
    <source>
        <dbReference type="EMBL" id="MBE4753135.1"/>
    </source>
</evidence>
<keyword evidence="2" id="KW-0560">Oxidoreductase</keyword>
<dbReference type="Proteomes" id="UP001516472">
    <property type="component" value="Unassembled WGS sequence"/>
</dbReference>
<dbReference type="PROSITE" id="PS00061">
    <property type="entry name" value="ADH_SHORT"/>
    <property type="match status" value="1"/>
</dbReference>
<dbReference type="InterPro" id="IPR002347">
    <property type="entry name" value="SDR_fam"/>
</dbReference>
<evidence type="ECO:0000256" key="2">
    <source>
        <dbReference type="ARBA" id="ARBA00023002"/>
    </source>
</evidence>
<accession>A0ABR9PYZ1</accession>
<name>A0ABR9PYZ1_9BACT</name>
<proteinExistence type="inferred from homology"/>
<dbReference type="InterPro" id="IPR057326">
    <property type="entry name" value="KR_dom"/>
</dbReference>
<feature type="domain" description="Ketoreductase" evidence="4">
    <location>
        <begin position="9"/>
        <end position="188"/>
    </location>
</feature>